<dbReference type="PROSITE" id="PS50002">
    <property type="entry name" value="SH3"/>
    <property type="match status" value="1"/>
</dbReference>
<evidence type="ECO:0000259" key="8">
    <source>
        <dbReference type="PROSITE" id="PS01179"/>
    </source>
</evidence>
<dbReference type="FunFam" id="2.30.30.40:FF:000032">
    <property type="entry name" value="Putative C-Jun-amino-terminal kinase-interacting protein 2"/>
    <property type="match status" value="1"/>
</dbReference>
<evidence type="ECO:0000313" key="11">
    <source>
        <dbReference type="Proteomes" id="UP000028760"/>
    </source>
</evidence>
<dbReference type="InterPro" id="IPR047178">
    <property type="entry name" value="JIP1_scaffold"/>
</dbReference>
<dbReference type="GeneTree" id="ENSGT00940000157089"/>
<evidence type="ECO:0000313" key="10">
    <source>
        <dbReference type="Ensembl" id="ENSPFOP00000025745.1"/>
    </source>
</evidence>
<feature type="compositionally biased region" description="Acidic residues" evidence="7">
    <location>
        <begin position="393"/>
        <end position="402"/>
    </location>
</feature>
<sequence length="686" mass="77209">MEDQWEKWLTHDISLDEFEDDDLSEITEITDERGMSLNCNGPDIKGRVRRGTSSMSGRVELGAVGQFQAEMLHLELIDGADGYRGDKDTLKASAVATVPVTKDSGAPVTMDTYRPKRPTTLNLFPIVPRSQDTLNNNSFGKKYSWQEKVSGSSSPLKTGDLTPPREHSCLSDEDKVQGGAAQTKDRGTSTDAPCRHSHTSGHSHSSSAPLYPTGKTDSSGHREKIRHQADVHLEPTEEIYLTPVQRSADPLEPPNVQDRPFLSQQTEQGRMSISSDTEGPPPYQPLPDRTNPSIFEEDDEDVDRIMMDRKMKKTAGSGDGGGSKPAILRTTLSSEASSLTYDSVKYTLVVDEHAQLELVSLRQCYQGYSDDSDSATVYDNCVSSPYESAIGEEYEEDEDEEQNQQTGAAQREATACLSEDSTPEEDLHFSKKFLNVFMNGRSRSSSAESFGLYSCIINGEEKDQTHRAVYRFVPRHDDELELEVDDPLLVEVQGEDYWYEGYNMRTGAHGIFPAYYAIEVNRDTDCYKDYLLIKSSEWMDRYRLKFLGSVQVPYHKGNDVLCAAMQKIANNRRMTVKFNPPSFCVLEISVKGIKLAVQEDYYACDRSNECSHFFQLKNVSFCGYHPKNSKYFGFITKHPADQRFACHVFVSENSTKPLAESIGKAFQLYYKEFVEFSCPTEDIYLE</sequence>
<dbReference type="CDD" id="cd11943">
    <property type="entry name" value="SH3_JIP1"/>
    <property type="match status" value="1"/>
</dbReference>
<keyword evidence="11" id="KW-1185">Reference proteome</keyword>
<evidence type="ECO:0000256" key="3">
    <source>
        <dbReference type="ARBA" id="ARBA00022443"/>
    </source>
</evidence>
<feature type="domain" description="PID" evidence="8">
    <location>
        <begin position="542"/>
        <end position="675"/>
    </location>
</feature>
<dbReference type="EMBL" id="AYCK01008724">
    <property type="status" value="NOT_ANNOTATED_CDS"/>
    <property type="molecule type" value="Genomic_DNA"/>
</dbReference>
<evidence type="ECO:0000256" key="7">
    <source>
        <dbReference type="SAM" id="MobiDB-lite"/>
    </source>
</evidence>
<dbReference type="InterPro" id="IPR036028">
    <property type="entry name" value="SH3-like_dom_sf"/>
</dbReference>
<name>A0A096M2V4_POEFO</name>
<evidence type="ECO:0000256" key="1">
    <source>
        <dbReference type="ARBA" id="ARBA00004496"/>
    </source>
</evidence>
<feature type="compositionally biased region" description="Polar residues" evidence="7">
    <location>
        <begin position="262"/>
        <end position="277"/>
    </location>
</feature>
<dbReference type="GO" id="GO:0046328">
    <property type="term" value="P:regulation of JNK cascade"/>
    <property type="evidence" value="ECO:0007669"/>
    <property type="project" value="InterPro"/>
</dbReference>
<keyword evidence="3 6" id="KW-0728">SH3 domain</keyword>
<dbReference type="AlphaFoldDB" id="A0A096M2V4"/>
<evidence type="ECO:0000256" key="6">
    <source>
        <dbReference type="PROSITE-ProRule" id="PRU00192"/>
    </source>
</evidence>
<dbReference type="SMART" id="SM00326">
    <property type="entry name" value="SH3"/>
    <property type="match status" value="1"/>
</dbReference>
<dbReference type="Pfam" id="PF00640">
    <property type="entry name" value="PID"/>
    <property type="match status" value="1"/>
</dbReference>
<dbReference type="PANTHER" id="PTHR47437:SF3">
    <property type="entry name" value="C-JUN-AMINO-TERMINAL KINASE-INTERACTING PROTEIN 1"/>
    <property type="match status" value="1"/>
</dbReference>
<feature type="region of interest" description="Disordered" evidence="7">
    <location>
        <begin position="393"/>
        <end position="421"/>
    </location>
</feature>
<feature type="compositionally biased region" description="Basic and acidic residues" evidence="7">
    <location>
        <begin position="163"/>
        <end position="176"/>
    </location>
</feature>
<dbReference type="GO" id="GO:0005078">
    <property type="term" value="F:MAP-kinase scaffold activity"/>
    <property type="evidence" value="ECO:0007669"/>
    <property type="project" value="TreeGrafter"/>
</dbReference>
<protein>
    <submittedName>
        <fullName evidence="10">Mitogen-activated protein kinase 8 interacting protein 1</fullName>
    </submittedName>
</protein>
<feature type="domain" description="SH3" evidence="9">
    <location>
        <begin position="461"/>
        <end position="522"/>
    </location>
</feature>
<evidence type="ECO:0000256" key="4">
    <source>
        <dbReference type="ARBA" id="ARBA00022490"/>
    </source>
</evidence>
<feature type="compositionally biased region" description="Polar residues" evidence="7">
    <location>
        <begin position="147"/>
        <end position="156"/>
    </location>
</feature>
<dbReference type="Gene3D" id="2.30.30.40">
    <property type="entry name" value="SH3 Domains"/>
    <property type="match status" value="1"/>
</dbReference>
<dbReference type="SUPFAM" id="SSF50729">
    <property type="entry name" value="PH domain-like"/>
    <property type="match status" value="1"/>
</dbReference>
<dbReference type="PANTHER" id="PTHR47437">
    <property type="entry name" value="JNK-INTERACTING PROTEIN 1-LIKE PROTEIN"/>
    <property type="match status" value="1"/>
</dbReference>
<dbReference type="GO" id="GO:0005737">
    <property type="term" value="C:cytoplasm"/>
    <property type="evidence" value="ECO:0007669"/>
    <property type="project" value="UniProtKB-SubCell"/>
</dbReference>
<dbReference type="Gene3D" id="2.30.29.30">
    <property type="entry name" value="Pleckstrin-homology domain (PH domain)/Phosphotyrosine-binding domain (PTB)"/>
    <property type="match status" value="1"/>
</dbReference>
<comment type="similarity">
    <text evidence="2">Belongs to the JIP scaffold family.</text>
</comment>
<keyword evidence="5" id="KW-0597">Phosphoprotein</keyword>
<feature type="region of interest" description="Disordered" evidence="7">
    <location>
        <begin position="145"/>
        <end position="300"/>
    </location>
</feature>
<evidence type="ECO:0000256" key="5">
    <source>
        <dbReference type="ARBA" id="ARBA00022553"/>
    </source>
</evidence>
<comment type="subcellular location">
    <subcellularLocation>
        <location evidence="1">Cytoplasm</location>
    </subcellularLocation>
</comment>
<keyword evidence="4" id="KW-0963">Cytoplasm</keyword>
<dbReference type="FunFam" id="2.30.29.30:FF:000108">
    <property type="entry name" value="C-Jun-amino-terminal kinase-interacting protein 1 isoform X2"/>
    <property type="match status" value="1"/>
</dbReference>
<dbReference type="SUPFAM" id="SSF50044">
    <property type="entry name" value="SH3-domain"/>
    <property type="match status" value="1"/>
</dbReference>
<dbReference type="Proteomes" id="UP000028760">
    <property type="component" value="Unassembled WGS sequence"/>
</dbReference>
<dbReference type="PROSITE" id="PS01179">
    <property type="entry name" value="PID"/>
    <property type="match status" value="1"/>
</dbReference>
<accession>A0A096M2V4</accession>
<dbReference type="GO" id="GO:0008432">
    <property type="term" value="F:JUN kinase binding"/>
    <property type="evidence" value="ECO:0007669"/>
    <property type="project" value="TreeGrafter"/>
</dbReference>
<proteinExistence type="inferred from homology"/>
<dbReference type="Pfam" id="PF14604">
    <property type="entry name" value="SH3_9"/>
    <property type="match status" value="1"/>
</dbReference>
<dbReference type="InterPro" id="IPR006020">
    <property type="entry name" value="PTB/PI_dom"/>
</dbReference>
<evidence type="ECO:0000259" key="9">
    <source>
        <dbReference type="PROSITE" id="PS50002"/>
    </source>
</evidence>
<dbReference type="InterPro" id="IPR035638">
    <property type="entry name" value="JIP1_SH3"/>
</dbReference>
<dbReference type="SMART" id="SM00462">
    <property type="entry name" value="PTB"/>
    <property type="match status" value="1"/>
</dbReference>
<organism evidence="10 11">
    <name type="scientific">Poecilia formosa</name>
    <name type="common">Amazon molly</name>
    <name type="synonym">Limia formosa</name>
    <dbReference type="NCBI Taxonomy" id="48698"/>
    <lineage>
        <taxon>Eukaryota</taxon>
        <taxon>Metazoa</taxon>
        <taxon>Chordata</taxon>
        <taxon>Craniata</taxon>
        <taxon>Vertebrata</taxon>
        <taxon>Euteleostomi</taxon>
        <taxon>Actinopterygii</taxon>
        <taxon>Neopterygii</taxon>
        <taxon>Teleostei</taxon>
        <taxon>Neoteleostei</taxon>
        <taxon>Acanthomorphata</taxon>
        <taxon>Ovalentaria</taxon>
        <taxon>Atherinomorphae</taxon>
        <taxon>Cyprinodontiformes</taxon>
        <taxon>Poeciliidae</taxon>
        <taxon>Poeciliinae</taxon>
        <taxon>Poecilia</taxon>
    </lineage>
</organism>
<dbReference type="InterPro" id="IPR011993">
    <property type="entry name" value="PH-like_dom_sf"/>
</dbReference>
<reference evidence="10" key="2">
    <citation type="submission" date="2025-08" db="UniProtKB">
        <authorList>
            <consortium name="Ensembl"/>
        </authorList>
    </citation>
    <scope>IDENTIFICATION</scope>
</reference>
<dbReference type="Ensembl" id="ENSPFOT00000031177.1">
    <property type="protein sequence ID" value="ENSPFOP00000025745.1"/>
    <property type="gene ID" value="ENSPFOG00000013613.2"/>
</dbReference>
<reference evidence="10" key="3">
    <citation type="submission" date="2025-09" db="UniProtKB">
        <authorList>
            <consortium name="Ensembl"/>
        </authorList>
    </citation>
    <scope>IDENTIFICATION</scope>
</reference>
<dbReference type="GO" id="GO:0007254">
    <property type="term" value="P:JNK cascade"/>
    <property type="evidence" value="ECO:0007669"/>
    <property type="project" value="TreeGrafter"/>
</dbReference>
<dbReference type="InterPro" id="IPR001452">
    <property type="entry name" value="SH3_domain"/>
</dbReference>
<evidence type="ECO:0000256" key="2">
    <source>
        <dbReference type="ARBA" id="ARBA00009866"/>
    </source>
</evidence>
<feature type="compositionally biased region" description="Basic and acidic residues" evidence="7">
    <location>
        <begin position="218"/>
        <end position="235"/>
    </location>
</feature>
<dbReference type="CDD" id="cd01212">
    <property type="entry name" value="PTB_JIP"/>
    <property type="match status" value="1"/>
</dbReference>
<reference evidence="11" key="1">
    <citation type="submission" date="2013-10" db="EMBL/GenBank/DDBJ databases">
        <authorList>
            <person name="Schartl M."/>
            <person name="Warren W."/>
        </authorList>
    </citation>
    <scope>NUCLEOTIDE SEQUENCE [LARGE SCALE GENOMIC DNA]</scope>
    <source>
        <strain evidence="11">female</strain>
    </source>
</reference>